<keyword evidence="3 5" id="KW-1133">Transmembrane helix</keyword>
<keyword evidence="8" id="KW-1185">Reference proteome</keyword>
<protein>
    <submittedName>
        <fullName evidence="7">Conjugal transfer protein TraJ</fullName>
    </submittedName>
</protein>
<dbReference type="GO" id="GO:0030255">
    <property type="term" value="P:protein secretion by the type IV secretion system"/>
    <property type="evidence" value="ECO:0007669"/>
    <property type="project" value="InterPro"/>
</dbReference>
<dbReference type="Gene3D" id="3.10.450.230">
    <property type="entry name" value="VirB8 protein"/>
    <property type="match status" value="1"/>
</dbReference>
<dbReference type="RefSeq" id="WP_147084335.1">
    <property type="nucleotide sequence ID" value="NZ_VOQR01000002.1"/>
</dbReference>
<name>A0A5C6U4W9_9SPHN</name>
<evidence type="ECO:0000313" key="8">
    <source>
        <dbReference type="Proteomes" id="UP000321250"/>
    </source>
</evidence>
<reference evidence="7 8" key="1">
    <citation type="journal article" date="2013" name="Antonie Van Leeuwenhoek">
        <title>Sphingomonas ginsenosidivorax sp. nov., with the ability to transform ginsenosides.</title>
        <authorList>
            <person name="Jin X.F."/>
            <person name="Kim J.K."/>
            <person name="Liu Q.M."/>
            <person name="Kang M.S."/>
            <person name="He D."/>
            <person name="Jin F.X."/>
            <person name="Kim S.C."/>
            <person name="Im W.T."/>
        </authorList>
    </citation>
    <scope>NUCLEOTIDE SEQUENCE [LARGE SCALE GENOMIC DNA]</scope>
    <source>
        <strain evidence="7 8">KHI67</strain>
    </source>
</reference>
<keyword evidence="2 5" id="KW-0812">Transmembrane</keyword>
<keyword evidence="4 5" id="KW-0472">Membrane</keyword>
<evidence type="ECO:0000256" key="4">
    <source>
        <dbReference type="ARBA" id="ARBA00023136"/>
    </source>
</evidence>
<evidence type="ECO:0000256" key="3">
    <source>
        <dbReference type="ARBA" id="ARBA00022989"/>
    </source>
</evidence>
<dbReference type="PIRSF" id="PIRSF003299">
    <property type="entry name" value="VirB8_PtlE"/>
    <property type="match status" value="1"/>
</dbReference>
<comment type="subcellular location">
    <subcellularLocation>
        <location evidence="1">Membrane</location>
        <topology evidence="1">Single-pass membrane protein</topology>
    </subcellularLocation>
</comment>
<evidence type="ECO:0000256" key="1">
    <source>
        <dbReference type="ARBA" id="ARBA00004167"/>
    </source>
</evidence>
<comment type="caution">
    <text evidence="7">The sequence shown here is derived from an EMBL/GenBank/DDBJ whole genome shotgun (WGS) entry which is preliminary data.</text>
</comment>
<dbReference type="SUPFAM" id="SSF54427">
    <property type="entry name" value="NTF2-like"/>
    <property type="match status" value="1"/>
</dbReference>
<dbReference type="Proteomes" id="UP000321250">
    <property type="component" value="Unassembled WGS sequence"/>
</dbReference>
<dbReference type="AlphaFoldDB" id="A0A5C6U4W9"/>
<evidence type="ECO:0000259" key="6">
    <source>
        <dbReference type="Pfam" id="PF04335"/>
    </source>
</evidence>
<evidence type="ECO:0000256" key="5">
    <source>
        <dbReference type="SAM" id="Phobius"/>
    </source>
</evidence>
<proteinExistence type="predicted"/>
<dbReference type="InterPro" id="IPR026264">
    <property type="entry name" value="VirB8/PtlE"/>
</dbReference>
<evidence type="ECO:0000256" key="2">
    <source>
        <dbReference type="ARBA" id="ARBA00022692"/>
    </source>
</evidence>
<sequence length="225" mass="25064">MARVKAEDKATYLETARTWEYDRMRDAIQSKRLAWIVAGGACALAVASVAAVAMLTPLKTVQPYVIRVDKTSGETEIVTALKGPQPRTYDDAVNRYFISQYVRLREGWLNDAARENAYAVMLMSDQAEASRYLGNVQSSNRNAPSNIYGGKGFVSIAIRTISFLSPTVAQVRFTKIITFGQSAPVAQNWNAILTFRYTTAPEHEKDRNLNPLGFQVVNYRSDPEA</sequence>
<evidence type="ECO:0000313" key="7">
    <source>
        <dbReference type="EMBL" id="TXC67944.1"/>
    </source>
</evidence>
<dbReference type="CDD" id="cd16424">
    <property type="entry name" value="VirB8"/>
    <property type="match status" value="1"/>
</dbReference>
<dbReference type="Pfam" id="PF04335">
    <property type="entry name" value="VirB8"/>
    <property type="match status" value="1"/>
</dbReference>
<organism evidence="7 8">
    <name type="scientific">Sphingomonas ginsenosidivorax</name>
    <dbReference type="NCBI Taxonomy" id="862135"/>
    <lineage>
        <taxon>Bacteria</taxon>
        <taxon>Pseudomonadati</taxon>
        <taxon>Pseudomonadota</taxon>
        <taxon>Alphaproteobacteria</taxon>
        <taxon>Sphingomonadales</taxon>
        <taxon>Sphingomonadaceae</taxon>
        <taxon>Sphingomonas</taxon>
    </lineage>
</organism>
<gene>
    <name evidence="7" type="ORF">FSB78_18310</name>
</gene>
<accession>A0A5C6U4W9</accession>
<dbReference type="EMBL" id="VOQR01000002">
    <property type="protein sequence ID" value="TXC67944.1"/>
    <property type="molecule type" value="Genomic_DNA"/>
</dbReference>
<dbReference type="GO" id="GO:0016020">
    <property type="term" value="C:membrane"/>
    <property type="evidence" value="ECO:0007669"/>
    <property type="project" value="UniProtKB-SubCell"/>
</dbReference>
<dbReference type="InterPro" id="IPR007430">
    <property type="entry name" value="VirB8"/>
</dbReference>
<dbReference type="InterPro" id="IPR032710">
    <property type="entry name" value="NTF2-like_dom_sf"/>
</dbReference>
<feature type="domain" description="Bacterial virulence protein VirB8" evidence="6">
    <location>
        <begin position="15"/>
        <end position="224"/>
    </location>
</feature>
<feature type="transmembrane region" description="Helical" evidence="5">
    <location>
        <begin position="33"/>
        <end position="55"/>
    </location>
</feature>
<dbReference type="OrthoDB" id="7366154at2"/>